<dbReference type="Proteomes" id="UP000824165">
    <property type="component" value="Unassembled WGS sequence"/>
</dbReference>
<proteinExistence type="predicted"/>
<comment type="caution">
    <text evidence="2">The sequence shown here is derived from an EMBL/GenBank/DDBJ whole genome shotgun (WGS) entry which is preliminary data.</text>
</comment>
<accession>A0A9D1H4L9</accession>
<reference evidence="2" key="1">
    <citation type="submission" date="2020-10" db="EMBL/GenBank/DDBJ databases">
        <authorList>
            <person name="Gilroy R."/>
        </authorList>
    </citation>
    <scope>NUCLEOTIDE SEQUENCE</scope>
    <source>
        <strain evidence="2">CHK181-108</strain>
    </source>
</reference>
<keyword evidence="1" id="KW-0472">Membrane</keyword>
<evidence type="ECO:0000256" key="1">
    <source>
        <dbReference type="SAM" id="Phobius"/>
    </source>
</evidence>
<sequence>MNEQGNTNYGNAGGFTYNPDGTYAYSSHKSEPNLGWSWGAFAFGWLWGIGNHAYLTLIALIPVPLLGLVWMFVNGALGKKWAWESGKFATAEEFNAAQKTWDRAGIAAFIVQLAVLFLIIALIAIIVPIITLGVMETTSSSYMNGII</sequence>
<evidence type="ECO:0000313" key="2">
    <source>
        <dbReference type="EMBL" id="HIT85746.1"/>
    </source>
</evidence>
<protein>
    <submittedName>
        <fullName evidence="2">Ribonuclease G</fullName>
    </submittedName>
</protein>
<name>A0A9D1H4L9_9FIRM</name>
<feature type="transmembrane region" description="Helical" evidence="1">
    <location>
        <begin position="53"/>
        <end position="73"/>
    </location>
</feature>
<organism evidence="2 3">
    <name type="scientific">Candidatus Ornithomonoglobus intestinigallinarum</name>
    <dbReference type="NCBI Taxonomy" id="2840894"/>
    <lineage>
        <taxon>Bacteria</taxon>
        <taxon>Bacillati</taxon>
        <taxon>Bacillota</taxon>
        <taxon>Clostridia</taxon>
        <taxon>Candidatus Ornithomonoglobus</taxon>
    </lineage>
</organism>
<evidence type="ECO:0000313" key="3">
    <source>
        <dbReference type="Proteomes" id="UP000824165"/>
    </source>
</evidence>
<gene>
    <name evidence="2" type="ORF">IAA60_07580</name>
</gene>
<keyword evidence="1" id="KW-0812">Transmembrane</keyword>
<feature type="transmembrane region" description="Helical" evidence="1">
    <location>
        <begin position="106"/>
        <end position="135"/>
    </location>
</feature>
<keyword evidence="1" id="KW-1133">Transmembrane helix</keyword>
<dbReference type="AlphaFoldDB" id="A0A9D1H4L9"/>
<reference evidence="2" key="2">
    <citation type="journal article" date="2021" name="PeerJ">
        <title>Extensive microbial diversity within the chicken gut microbiome revealed by metagenomics and culture.</title>
        <authorList>
            <person name="Gilroy R."/>
            <person name="Ravi A."/>
            <person name="Getino M."/>
            <person name="Pursley I."/>
            <person name="Horton D.L."/>
            <person name="Alikhan N.F."/>
            <person name="Baker D."/>
            <person name="Gharbi K."/>
            <person name="Hall N."/>
            <person name="Watson M."/>
            <person name="Adriaenssens E.M."/>
            <person name="Foster-Nyarko E."/>
            <person name="Jarju S."/>
            <person name="Secka A."/>
            <person name="Antonio M."/>
            <person name="Oren A."/>
            <person name="Chaudhuri R.R."/>
            <person name="La Ragione R."/>
            <person name="Hildebrand F."/>
            <person name="Pallen M.J."/>
        </authorList>
    </citation>
    <scope>NUCLEOTIDE SEQUENCE</scope>
    <source>
        <strain evidence="2">CHK181-108</strain>
    </source>
</reference>
<dbReference type="EMBL" id="DVLU01000073">
    <property type="protein sequence ID" value="HIT85746.1"/>
    <property type="molecule type" value="Genomic_DNA"/>
</dbReference>